<dbReference type="Pfam" id="PF00583">
    <property type="entry name" value="Acetyltransf_1"/>
    <property type="match status" value="1"/>
</dbReference>
<evidence type="ECO:0000313" key="3">
    <source>
        <dbReference type="Proteomes" id="UP001164187"/>
    </source>
</evidence>
<dbReference type="PANTHER" id="PTHR43415">
    <property type="entry name" value="SPERMIDINE N(1)-ACETYLTRANSFERASE"/>
    <property type="match status" value="1"/>
</dbReference>
<keyword evidence="3" id="KW-1185">Reference proteome</keyword>
<dbReference type="SUPFAM" id="SSF55729">
    <property type="entry name" value="Acyl-CoA N-acyltransferases (Nat)"/>
    <property type="match status" value="1"/>
</dbReference>
<accession>A0ABY7JLY5</accession>
<dbReference type="InterPro" id="IPR000182">
    <property type="entry name" value="GNAT_dom"/>
</dbReference>
<gene>
    <name evidence="2" type="ORF">O0R46_07080</name>
</gene>
<dbReference type="CDD" id="cd04301">
    <property type="entry name" value="NAT_SF"/>
    <property type="match status" value="1"/>
</dbReference>
<dbReference type="PANTHER" id="PTHR43415:SF5">
    <property type="entry name" value="ACETYLTRANSFERASE"/>
    <property type="match status" value="1"/>
</dbReference>
<dbReference type="PROSITE" id="PS51186">
    <property type="entry name" value="GNAT"/>
    <property type="match status" value="1"/>
</dbReference>
<dbReference type="EMBL" id="CP114052">
    <property type="protein sequence ID" value="WAW14365.1"/>
    <property type="molecule type" value="Genomic_DNA"/>
</dbReference>
<dbReference type="InterPro" id="IPR016181">
    <property type="entry name" value="Acyl_CoA_acyltransferase"/>
</dbReference>
<dbReference type="Proteomes" id="UP001164187">
    <property type="component" value="Chromosome"/>
</dbReference>
<feature type="domain" description="N-acetyltransferase" evidence="1">
    <location>
        <begin position="1"/>
        <end position="155"/>
    </location>
</feature>
<name>A0ABY7JLY5_9FIRM</name>
<evidence type="ECO:0000259" key="1">
    <source>
        <dbReference type="PROSITE" id="PS51186"/>
    </source>
</evidence>
<sequence>MILKKYNKEYANKILKWANEKEAFYKWTAGILGDYPINEEKFNKVDSIIALTAYEDKNLIGFFTFRYPNKTINELRMGFIIVDPKYRGKGYGKKMIVEGLNYAKKVLHAKKVSLAVFENNIPAYYCYKSAGFVDINIEKIEKYKLDGKELRCRNLEVTL</sequence>
<evidence type="ECO:0000313" key="2">
    <source>
        <dbReference type="EMBL" id="WAW14365.1"/>
    </source>
</evidence>
<dbReference type="RefSeq" id="WP_269311036.1">
    <property type="nucleotide sequence ID" value="NZ_CP114052.1"/>
</dbReference>
<reference evidence="2" key="1">
    <citation type="submission" date="2022-12" db="EMBL/GenBank/DDBJ databases">
        <title>Peptostreptococcus.</title>
        <authorList>
            <person name="Lee S.H."/>
        </authorList>
    </citation>
    <scope>NUCLEOTIDE SEQUENCE</scope>
    <source>
        <strain evidence="2">CBA3647</strain>
    </source>
</reference>
<protein>
    <submittedName>
        <fullName evidence="2">GNAT family N-acetyltransferase</fullName>
    </submittedName>
</protein>
<dbReference type="Gene3D" id="3.40.630.30">
    <property type="match status" value="1"/>
</dbReference>
<organism evidence="2 3">
    <name type="scientific">Peptostreptococcus equinus</name>
    <dbReference type="NCBI Taxonomy" id="3003601"/>
    <lineage>
        <taxon>Bacteria</taxon>
        <taxon>Bacillati</taxon>
        <taxon>Bacillota</taxon>
        <taxon>Clostridia</taxon>
        <taxon>Peptostreptococcales</taxon>
        <taxon>Peptostreptococcaceae</taxon>
        <taxon>Peptostreptococcus</taxon>
    </lineage>
</organism>
<proteinExistence type="predicted"/>